<keyword evidence="1" id="KW-0597">Phosphoprotein</keyword>
<keyword evidence="3" id="KW-0614">Plasmid</keyword>
<accession>A0A2Z4YT65</accession>
<feature type="modified residue" description="4-aspartylphosphate" evidence="1">
    <location>
        <position position="50"/>
    </location>
</feature>
<sequence length="130" mass="13494">MRLLIVEDEPGIALVIEDVAIDAGFEITGTAGNMSEALELGSAADIAIIDVRLGDGITGPSIARALFSEFGLGVVYFTVNPGLTEDPEGRAVVTKPASPDRIVDALSMAAKNARARTHRVASGHNLPLNA</sequence>
<evidence type="ECO:0000259" key="2">
    <source>
        <dbReference type="PROSITE" id="PS50110"/>
    </source>
</evidence>
<dbReference type="InterPro" id="IPR011006">
    <property type="entry name" value="CheY-like_superfamily"/>
</dbReference>
<evidence type="ECO:0000313" key="4">
    <source>
        <dbReference type="Proteomes" id="UP000251166"/>
    </source>
</evidence>
<dbReference type="SUPFAM" id="SSF52172">
    <property type="entry name" value="CheY-like"/>
    <property type="match status" value="1"/>
</dbReference>
<feature type="domain" description="Response regulatory" evidence="2">
    <location>
        <begin position="2"/>
        <end position="110"/>
    </location>
</feature>
<geneLocation type="plasmid" evidence="3 4">
    <name>unnamed4</name>
</geneLocation>
<dbReference type="PROSITE" id="PS50110">
    <property type="entry name" value="RESPONSE_REGULATORY"/>
    <property type="match status" value="1"/>
</dbReference>
<evidence type="ECO:0000256" key="1">
    <source>
        <dbReference type="PROSITE-ProRule" id="PRU00169"/>
    </source>
</evidence>
<gene>
    <name evidence="3" type="ORF">DLJ82_6697</name>
</gene>
<dbReference type="Proteomes" id="UP000251166">
    <property type="component" value="Plasmid unnamed4"/>
</dbReference>
<dbReference type="GO" id="GO:0000160">
    <property type="term" value="P:phosphorelay signal transduction system"/>
    <property type="evidence" value="ECO:0007669"/>
    <property type="project" value="InterPro"/>
</dbReference>
<name>A0A2Z4YT65_RHILE</name>
<proteinExistence type="predicted"/>
<protein>
    <submittedName>
        <fullName evidence="3">Response regulator receiver domain family protein</fullName>
    </submittedName>
</protein>
<evidence type="ECO:0000313" key="3">
    <source>
        <dbReference type="EMBL" id="AXA44667.1"/>
    </source>
</evidence>
<organism evidence="3 4">
    <name type="scientific">Rhizobium leguminosarum</name>
    <dbReference type="NCBI Taxonomy" id="384"/>
    <lineage>
        <taxon>Bacteria</taxon>
        <taxon>Pseudomonadati</taxon>
        <taxon>Pseudomonadota</taxon>
        <taxon>Alphaproteobacteria</taxon>
        <taxon>Hyphomicrobiales</taxon>
        <taxon>Rhizobiaceae</taxon>
        <taxon>Rhizobium/Agrobacterium group</taxon>
        <taxon>Rhizobium</taxon>
    </lineage>
</organism>
<dbReference type="InterPro" id="IPR001789">
    <property type="entry name" value="Sig_transdc_resp-reg_receiver"/>
</dbReference>
<reference evidence="3 4" key="1">
    <citation type="submission" date="2018-07" db="EMBL/GenBank/DDBJ databases">
        <title>Rhizobium leguminosarum strain:ATCC 14479 Genome sequencing and assembly.</title>
        <authorList>
            <person name="Chakraborty R."/>
        </authorList>
    </citation>
    <scope>NUCLEOTIDE SEQUENCE [LARGE SCALE GENOMIC DNA]</scope>
    <source>
        <strain evidence="3 4">ATCC 14479</strain>
        <plasmid evidence="4">Plasmid unnamed4</plasmid>
    </source>
</reference>
<dbReference type="Gene3D" id="3.40.50.2300">
    <property type="match status" value="1"/>
</dbReference>
<dbReference type="RefSeq" id="WP_112908497.1">
    <property type="nucleotide sequence ID" value="NZ_CP030764.1"/>
</dbReference>
<dbReference type="SMART" id="SM00448">
    <property type="entry name" value="REC"/>
    <property type="match status" value="1"/>
</dbReference>
<dbReference type="AlphaFoldDB" id="A0A2Z4YT65"/>
<dbReference type="EMBL" id="CP030764">
    <property type="protein sequence ID" value="AXA44667.1"/>
    <property type="molecule type" value="Genomic_DNA"/>
</dbReference>